<comment type="similarity">
    <text evidence="1">Belongs to the non-flavoprotein flavin reductase family.</text>
</comment>
<evidence type="ECO:0000313" key="5">
    <source>
        <dbReference type="EMBL" id="GGD05568.1"/>
    </source>
</evidence>
<gene>
    <name evidence="6" type="ORF">E2C04_03700</name>
    <name evidence="5" type="ORF">GCM10007231_00440</name>
</gene>
<dbReference type="Pfam" id="PF01613">
    <property type="entry name" value="Flavin_Reduct"/>
    <property type="match status" value="1"/>
</dbReference>
<evidence type="ECO:0000256" key="3">
    <source>
        <dbReference type="SAM" id="MobiDB-lite"/>
    </source>
</evidence>
<protein>
    <submittedName>
        <fullName evidence="6">Flavin reductase</fullName>
    </submittedName>
    <submittedName>
        <fullName evidence="5">Oxidoreductase</fullName>
    </submittedName>
</protein>
<dbReference type="GO" id="GO:0042602">
    <property type="term" value="F:riboflavin reductase (NADPH) activity"/>
    <property type="evidence" value="ECO:0007669"/>
    <property type="project" value="TreeGrafter"/>
</dbReference>
<reference evidence="5" key="2">
    <citation type="journal article" date="2014" name="Int. J. Syst. Evol. Microbiol.">
        <title>Complete genome of a new Firmicutes species belonging to the dominant human colonic microbiota ('Ruminococcus bicirculans') reveals two chromosomes and a selective capacity to utilize plant glucans.</title>
        <authorList>
            <consortium name="NISC Comparative Sequencing Program"/>
            <person name="Wegmann U."/>
            <person name="Louis P."/>
            <person name="Goesmann A."/>
            <person name="Henrissat B."/>
            <person name="Duncan S.H."/>
            <person name="Flint H.J."/>
        </authorList>
    </citation>
    <scope>NUCLEOTIDE SEQUENCE</scope>
    <source>
        <strain evidence="5">CCM 7403</strain>
    </source>
</reference>
<feature type="region of interest" description="Disordered" evidence="3">
    <location>
        <begin position="177"/>
        <end position="197"/>
    </location>
</feature>
<dbReference type="Proteomes" id="UP000630594">
    <property type="component" value="Unassembled WGS sequence"/>
</dbReference>
<reference evidence="8" key="3">
    <citation type="journal article" date="2019" name="Int. J. Syst. Evol. Microbiol.">
        <title>The Global Catalogue of Microorganisms (GCM) 10K type strain sequencing project: providing services to taxonomists for standard genome sequencing and annotation.</title>
        <authorList>
            <consortium name="The Broad Institute Genomics Platform"/>
            <consortium name="The Broad Institute Genome Sequencing Center for Infectious Disease"/>
            <person name="Wu L."/>
            <person name="Ma J."/>
        </authorList>
    </citation>
    <scope>NUCLEOTIDE SEQUENCE [LARGE SCALE GENOMIC DNA]</scope>
    <source>
        <strain evidence="8">CCM 7403</strain>
    </source>
</reference>
<evidence type="ECO:0000313" key="6">
    <source>
        <dbReference type="EMBL" id="QCC76539.1"/>
    </source>
</evidence>
<accession>A0A4P7UC43</accession>
<keyword evidence="8" id="KW-1185">Reference proteome</keyword>
<dbReference type="AlphaFoldDB" id="A0A4P7UC43"/>
<sequence length="197" mass="20963">MTQHQNARPQQSTDVTDQRALRDAYGTFPSGVVAVAARVGGQLVGIAASSFTSISVEPALVSFSIARSSQTWPVLREAGEIGVSVLADHHDLLCRQLAGPADQRFEGLRLRTSAAGAVLLDEAVSTFTTTIHSELEAGDHLIVLLEVSAVESAGDREPLVFHRSGFQRLHRDDLDPATLSGRINGEPVEGDRDADAA</sequence>
<dbReference type="InterPro" id="IPR012349">
    <property type="entry name" value="Split_barrel_FMN-bd"/>
</dbReference>
<dbReference type="SUPFAM" id="SSF50475">
    <property type="entry name" value="FMN-binding split barrel"/>
    <property type="match status" value="1"/>
</dbReference>
<dbReference type="PANTHER" id="PTHR30466">
    <property type="entry name" value="FLAVIN REDUCTASE"/>
    <property type="match status" value="1"/>
</dbReference>
<evidence type="ECO:0000256" key="1">
    <source>
        <dbReference type="ARBA" id="ARBA00008898"/>
    </source>
</evidence>
<dbReference type="RefSeq" id="WP_135831588.1">
    <property type="nucleotide sequence ID" value="NZ_BMCK01000001.1"/>
</dbReference>
<reference evidence="6" key="4">
    <citation type="submission" date="2019-03" db="EMBL/GenBank/DDBJ databases">
        <authorList>
            <person name="Huang Y."/>
        </authorList>
    </citation>
    <scope>NUCLEOTIDE SEQUENCE</scope>
    <source>
        <strain evidence="6">JCM 16608</strain>
    </source>
</reference>
<dbReference type="Gene3D" id="2.30.110.10">
    <property type="entry name" value="Electron Transport, Fmn-binding Protein, Chain A"/>
    <property type="match status" value="1"/>
</dbReference>
<proteinExistence type="inferred from homology"/>
<dbReference type="Proteomes" id="UP000297025">
    <property type="component" value="Chromosome"/>
</dbReference>
<evidence type="ECO:0000256" key="2">
    <source>
        <dbReference type="ARBA" id="ARBA00023002"/>
    </source>
</evidence>
<evidence type="ECO:0000259" key="4">
    <source>
        <dbReference type="SMART" id="SM00903"/>
    </source>
</evidence>
<reference evidence="6 7" key="1">
    <citation type="journal article" date="2008" name="Int. J. Syst. Evol. Microbiol.">
        <title>Nocardioides daphniae sp. nov., isolated from Daphnia cucullata (Crustacea: Cladocera).</title>
        <authorList>
            <person name="Toth E.M."/>
            <person name="Keki Z."/>
            <person name="Homonnay Z.G."/>
            <person name="Borsodi A.K."/>
            <person name="Marialigeti K."/>
            <person name="Schumann P."/>
        </authorList>
    </citation>
    <scope>NUCLEOTIDE SEQUENCE [LARGE SCALE GENOMIC DNA]</scope>
    <source>
        <strain evidence="6 7">JCM 16608</strain>
    </source>
</reference>
<reference evidence="5" key="5">
    <citation type="submission" date="2024-05" db="EMBL/GenBank/DDBJ databases">
        <authorList>
            <person name="Sun Q."/>
            <person name="Sedlacek I."/>
        </authorList>
    </citation>
    <scope>NUCLEOTIDE SEQUENCE</scope>
    <source>
        <strain evidence="5">CCM 7403</strain>
    </source>
</reference>
<dbReference type="EMBL" id="BMCK01000001">
    <property type="protein sequence ID" value="GGD05568.1"/>
    <property type="molecule type" value="Genomic_DNA"/>
</dbReference>
<keyword evidence="2" id="KW-0560">Oxidoreductase</keyword>
<organism evidence="6 7">
    <name type="scientific">Nocardioides daphniae</name>
    <dbReference type="NCBI Taxonomy" id="402297"/>
    <lineage>
        <taxon>Bacteria</taxon>
        <taxon>Bacillati</taxon>
        <taxon>Actinomycetota</taxon>
        <taxon>Actinomycetes</taxon>
        <taxon>Propionibacteriales</taxon>
        <taxon>Nocardioidaceae</taxon>
        <taxon>Nocardioides</taxon>
    </lineage>
</organism>
<feature type="domain" description="Flavin reductase like" evidence="4">
    <location>
        <begin position="25"/>
        <end position="168"/>
    </location>
</feature>
<dbReference type="InterPro" id="IPR050268">
    <property type="entry name" value="NADH-dep_flavin_reductase"/>
</dbReference>
<dbReference type="KEGG" id="ndp:E2C04_03700"/>
<evidence type="ECO:0000313" key="8">
    <source>
        <dbReference type="Proteomes" id="UP000630594"/>
    </source>
</evidence>
<dbReference type="InterPro" id="IPR002563">
    <property type="entry name" value="Flavin_Rdtase-like_dom"/>
</dbReference>
<dbReference type="GO" id="GO:0010181">
    <property type="term" value="F:FMN binding"/>
    <property type="evidence" value="ECO:0007669"/>
    <property type="project" value="InterPro"/>
</dbReference>
<dbReference type="PANTHER" id="PTHR30466:SF11">
    <property type="entry name" value="FLAVIN-DEPENDENT MONOOXYGENASE, REDUCTASE SUBUNIT HSAB"/>
    <property type="match status" value="1"/>
</dbReference>
<dbReference type="SMART" id="SM00903">
    <property type="entry name" value="Flavin_Reduct"/>
    <property type="match status" value="1"/>
</dbReference>
<name>A0A4P7UC43_9ACTN</name>
<dbReference type="EMBL" id="CP038462">
    <property type="protein sequence ID" value="QCC76539.1"/>
    <property type="molecule type" value="Genomic_DNA"/>
</dbReference>
<evidence type="ECO:0000313" key="7">
    <source>
        <dbReference type="Proteomes" id="UP000297025"/>
    </source>
</evidence>
<dbReference type="OrthoDB" id="9792858at2"/>